<dbReference type="SUPFAM" id="SSF53649">
    <property type="entry name" value="Alkaline phosphatase-like"/>
    <property type="match status" value="1"/>
</dbReference>
<gene>
    <name evidence="2" type="ORF">BPAG_LOCUS13671</name>
</gene>
<dbReference type="InterPro" id="IPR004245">
    <property type="entry name" value="DUF229"/>
</dbReference>
<dbReference type="Pfam" id="PF02995">
    <property type="entry name" value="DUF229"/>
    <property type="match status" value="1"/>
</dbReference>
<proteinExistence type="predicted"/>
<evidence type="ECO:0000256" key="1">
    <source>
        <dbReference type="SAM" id="Phobius"/>
    </source>
</evidence>
<organism evidence="4">
    <name type="scientific">Brugia pahangi</name>
    <name type="common">Filarial nematode worm</name>
    <dbReference type="NCBI Taxonomy" id="6280"/>
    <lineage>
        <taxon>Eukaryota</taxon>
        <taxon>Metazoa</taxon>
        <taxon>Ecdysozoa</taxon>
        <taxon>Nematoda</taxon>
        <taxon>Chromadorea</taxon>
        <taxon>Rhabditida</taxon>
        <taxon>Spirurina</taxon>
        <taxon>Spiruromorpha</taxon>
        <taxon>Filarioidea</taxon>
        <taxon>Onchocercidae</taxon>
        <taxon>Brugia</taxon>
    </lineage>
</organism>
<evidence type="ECO:0000313" key="3">
    <source>
        <dbReference type="Proteomes" id="UP000278627"/>
    </source>
</evidence>
<dbReference type="STRING" id="6280.A0A0N4TXN7"/>
<accession>A0A0N4TXN7</accession>
<dbReference type="WBParaSite" id="BPAG_0001374301-mRNA-1">
    <property type="protein sequence ID" value="BPAG_0001374301-mRNA-1"/>
    <property type="gene ID" value="BPAG_0001374301"/>
</dbReference>
<feature type="transmembrane region" description="Helical" evidence="1">
    <location>
        <begin position="7"/>
        <end position="28"/>
    </location>
</feature>
<name>A0A0N4TXN7_BRUPA</name>
<dbReference type="InterPro" id="IPR017850">
    <property type="entry name" value="Alkaline_phosphatase_core_sf"/>
</dbReference>
<dbReference type="Gene3D" id="3.40.720.10">
    <property type="entry name" value="Alkaline Phosphatase, subunit A"/>
    <property type="match status" value="1"/>
</dbReference>
<keyword evidence="1" id="KW-0812">Transmembrane</keyword>
<dbReference type="Proteomes" id="UP000278627">
    <property type="component" value="Unassembled WGS sequence"/>
</dbReference>
<evidence type="ECO:0000313" key="4">
    <source>
        <dbReference type="WBParaSite" id="BPAG_0001374301-mRNA-1"/>
    </source>
</evidence>
<dbReference type="CDD" id="cd16021">
    <property type="entry name" value="ALP_like"/>
    <property type="match status" value="1"/>
</dbReference>
<reference evidence="4" key="1">
    <citation type="submission" date="2017-02" db="UniProtKB">
        <authorList>
            <consortium name="WormBaseParasite"/>
        </authorList>
    </citation>
    <scope>IDENTIFICATION</scope>
</reference>
<evidence type="ECO:0000313" key="2">
    <source>
        <dbReference type="EMBL" id="VDN94856.1"/>
    </source>
</evidence>
<dbReference type="PANTHER" id="PTHR10974">
    <property type="entry name" value="FI08016P-RELATED"/>
    <property type="match status" value="1"/>
</dbReference>
<dbReference type="EMBL" id="UZAD01013428">
    <property type="protein sequence ID" value="VDN94856.1"/>
    <property type="molecule type" value="Genomic_DNA"/>
</dbReference>
<keyword evidence="1" id="KW-0472">Membrane</keyword>
<keyword evidence="3" id="KW-1185">Reference proteome</keyword>
<reference evidence="2 3" key="2">
    <citation type="submission" date="2018-11" db="EMBL/GenBank/DDBJ databases">
        <authorList>
            <consortium name="Pathogen Informatics"/>
        </authorList>
    </citation>
    <scope>NUCLEOTIDE SEQUENCE [LARGE SCALE GENOMIC DNA]</scope>
</reference>
<dbReference type="GO" id="GO:0005615">
    <property type="term" value="C:extracellular space"/>
    <property type="evidence" value="ECO:0007669"/>
    <property type="project" value="TreeGrafter"/>
</dbReference>
<sequence>MVKLKAIKSLIAFILIIGLFFAIINLYMRDIYNTQITLQQSISRFLEGIDHSTDLTFQKVDECHLTKLDPWDPHVVPYLYPNWNPLKTCRISHQMHVELKNSTVRMLNEAYVVKQSGKVFQEEDELHPGVFMLVLDSTSSSSGIRTIMETNQVLRQFYDATTFYYHNKVGLNSRPNAFAIFSGTRISQLDERHFPGKSDSEYLNSCKDGVKKNETVTYDFINQSYASIIAEDWIGAFNWPNCKGYGYPPTDHFCNAMVLRSTVKQPKKEEKDFEKYFYKAECQEPYHKVMNYASKFLDEYNGISKFVMIWLSLISHDSASGLYRTDKYFANFFRKHVNNLNNSFVFLMGDHGLRFGGIRSTRPGQMEDNNPLLMARFHVALPKYLRSNEQLILNLKQNSRRHTSQFDFYATLYDIARYARKDNFQKWNEHDFRNEFGDIRGGIRAKSILRPILYDRTCEEMEIPDEYCICKQIWHKTDIHSDDVTNAAQFLINDINDFLKQKNLTEICETLDFIEVISAEYHETKSTLKIVVSASPSNGKYEAQLLKEKDNFKIITKITRLDQYGNQGYCAPAEDVRPLCYCRQQLTKAATQ</sequence>
<keyword evidence="1" id="KW-1133">Transmembrane helix</keyword>
<dbReference type="AlphaFoldDB" id="A0A0N4TXN7"/>
<dbReference type="PANTHER" id="PTHR10974:SF75">
    <property type="entry name" value="SULFATASE DOMAIN-CONTAINING PROTEIN"/>
    <property type="match status" value="1"/>
</dbReference>
<protein>
    <submittedName>
        <fullName evidence="4">VWFA domain-containing protein</fullName>
    </submittedName>
</protein>